<gene>
    <name evidence="2" type="ORF">J2853_007956</name>
</gene>
<feature type="domain" description="Aminoglycoside phosphotransferase" evidence="1">
    <location>
        <begin position="41"/>
        <end position="283"/>
    </location>
</feature>
<protein>
    <submittedName>
        <fullName evidence="2">Aminoglycoside phosphotransferase (APT) family kinase protein</fullName>
    </submittedName>
</protein>
<keyword evidence="2" id="KW-0808">Transferase</keyword>
<dbReference type="Pfam" id="PF01636">
    <property type="entry name" value="APH"/>
    <property type="match status" value="1"/>
</dbReference>
<proteinExistence type="predicted"/>
<dbReference type="PANTHER" id="PTHR21310:SF15">
    <property type="entry name" value="AMINOGLYCOSIDE PHOSPHOTRANSFERASE DOMAIN-CONTAINING PROTEIN"/>
    <property type="match status" value="1"/>
</dbReference>
<dbReference type="Proteomes" id="UP001225356">
    <property type="component" value="Unassembled WGS sequence"/>
</dbReference>
<evidence type="ECO:0000259" key="1">
    <source>
        <dbReference type="Pfam" id="PF01636"/>
    </source>
</evidence>
<evidence type="ECO:0000313" key="3">
    <source>
        <dbReference type="Proteomes" id="UP001225356"/>
    </source>
</evidence>
<dbReference type="SUPFAM" id="SSF56112">
    <property type="entry name" value="Protein kinase-like (PK-like)"/>
    <property type="match status" value="1"/>
</dbReference>
<name>A0ABT9QPQ2_9ACTN</name>
<dbReference type="InterPro" id="IPR051678">
    <property type="entry name" value="AGP_Transferase"/>
</dbReference>
<comment type="caution">
    <text evidence="2">The sequence shown here is derived from an EMBL/GenBank/DDBJ whole genome shotgun (WGS) entry which is preliminary data.</text>
</comment>
<evidence type="ECO:0000313" key="2">
    <source>
        <dbReference type="EMBL" id="MDP9848745.1"/>
    </source>
</evidence>
<keyword evidence="2" id="KW-0418">Kinase</keyword>
<accession>A0ABT9QPQ2</accession>
<keyword evidence="3" id="KW-1185">Reference proteome</keyword>
<reference evidence="2 3" key="1">
    <citation type="submission" date="2023-07" db="EMBL/GenBank/DDBJ databases">
        <title>Sequencing the genomes of 1000 actinobacteria strains.</title>
        <authorList>
            <person name="Klenk H.-P."/>
        </authorList>
    </citation>
    <scope>NUCLEOTIDE SEQUENCE [LARGE SCALE GENOMIC DNA]</scope>
    <source>
        <strain evidence="2 3">DSM 46740</strain>
    </source>
</reference>
<organism evidence="2 3">
    <name type="scientific">Streptosporangium lutulentum</name>
    <dbReference type="NCBI Taxonomy" id="1461250"/>
    <lineage>
        <taxon>Bacteria</taxon>
        <taxon>Bacillati</taxon>
        <taxon>Actinomycetota</taxon>
        <taxon>Actinomycetes</taxon>
        <taxon>Streptosporangiales</taxon>
        <taxon>Streptosporangiaceae</taxon>
        <taxon>Streptosporangium</taxon>
    </lineage>
</organism>
<dbReference type="PANTHER" id="PTHR21310">
    <property type="entry name" value="AMINOGLYCOSIDE PHOSPHOTRANSFERASE-RELATED-RELATED"/>
    <property type="match status" value="1"/>
</dbReference>
<sequence length="329" mass="36371">MEFRSIERAPGAFQQPVTAGQIHAMCRRAFGASVSAVSAVELGNGMYNSTYRVDLGSGLPVILRVAPEPARQFRIERELMRNEHASVPYLAPIAPLMPRTLAIDFTHEIIGRDYLFQTMLDGVPAPDGLGAYPRPEWASFFRRMGTIARDIHAVRGRRFGPVNGPAFTTWSEAVIASLDDTAADLDDVGLDATDVRELAAAADRHRAVLDEITEPRLLHGDLWTVNVMIEPGAPEPTISGVFDCDRTSWGDPESDWTIFMAGRRPGTERDAFWETYGSRSSTPGAAWRALLYRARHLAAVRLERHRLGNSEAVPDTYDDLRDVLALLTA</sequence>
<dbReference type="GO" id="GO:0016301">
    <property type="term" value="F:kinase activity"/>
    <property type="evidence" value="ECO:0007669"/>
    <property type="project" value="UniProtKB-KW"/>
</dbReference>
<dbReference type="Gene3D" id="3.90.1200.10">
    <property type="match status" value="1"/>
</dbReference>
<dbReference type="RefSeq" id="WP_307566238.1">
    <property type="nucleotide sequence ID" value="NZ_JAUSQU010000001.1"/>
</dbReference>
<dbReference type="InterPro" id="IPR011009">
    <property type="entry name" value="Kinase-like_dom_sf"/>
</dbReference>
<dbReference type="EMBL" id="JAUSQU010000001">
    <property type="protein sequence ID" value="MDP9848745.1"/>
    <property type="molecule type" value="Genomic_DNA"/>
</dbReference>
<dbReference type="InterPro" id="IPR002575">
    <property type="entry name" value="Aminoglycoside_PTrfase"/>
</dbReference>